<reference evidence="2" key="1">
    <citation type="submission" date="2021-02" db="EMBL/GenBank/DDBJ databases">
        <authorList>
            <person name="Nowell W R."/>
        </authorList>
    </citation>
    <scope>NUCLEOTIDE SEQUENCE</scope>
</reference>
<gene>
    <name evidence="1" type="ORF">BYL167_LOCUS66659</name>
    <name evidence="2" type="ORF">GIL414_LOCUS76035</name>
</gene>
<dbReference type="Proteomes" id="UP000681720">
    <property type="component" value="Unassembled WGS sequence"/>
</dbReference>
<evidence type="ECO:0000313" key="2">
    <source>
        <dbReference type="EMBL" id="CAF5199379.1"/>
    </source>
</evidence>
<name>A0A8S3IIC2_9BILA</name>
<evidence type="ECO:0000313" key="1">
    <source>
        <dbReference type="EMBL" id="CAF5118151.1"/>
    </source>
</evidence>
<accession>A0A8S3IIC2</accession>
<comment type="caution">
    <text evidence="2">The sequence shown here is derived from an EMBL/GenBank/DDBJ whole genome shotgun (WGS) entry which is preliminary data.</text>
</comment>
<proteinExistence type="predicted"/>
<dbReference type="EMBL" id="CAJOBH010243759">
    <property type="protein sequence ID" value="CAF5118151.1"/>
    <property type="molecule type" value="Genomic_DNA"/>
</dbReference>
<dbReference type="Proteomes" id="UP000681967">
    <property type="component" value="Unassembled WGS sequence"/>
</dbReference>
<protein>
    <submittedName>
        <fullName evidence="2">Uncharacterized protein</fullName>
    </submittedName>
</protein>
<dbReference type="AlphaFoldDB" id="A0A8S3IIC2"/>
<dbReference type="EMBL" id="CAJOBJ010344428">
    <property type="protein sequence ID" value="CAF5199379.1"/>
    <property type="molecule type" value="Genomic_DNA"/>
</dbReference>
<evidence type="ECO:0000313" key="3">
    <source>
        <dbReference type="Proteomes" id="UP000681720"/>
    </source>
</evidence>
<sequence>MAEKDAEEQHESGLIPLLKHERRHFSQVPTPSNGLILKKLPGGYITVVAVRKRRTLSEQVNRYDRVMQVNASPTLANAAS</sequence>
<organism evidence="2 3">
    <name type="scientific">Rotaria magnacalcarata</name>
    <dbReference type="NCBI Taxonomy" id="392030"/>
    <lineage>
        <taxon>Eukaryota</taxon>
        <taxon>Metazoa</taxon>
        <taxon>Spiralia</taxon>
        <taxon>Gnathifera</taxon>
        <taxon>Rotifera</taxon>
        <taxon>Eurotatoria</taxon>
        <taxon>Bdelloidea</taxon>
        <taxon>Philodinida</taxon>
        <taxon>Philodinidae</taxon>
        <taxon>Rotaria</taxon>
    </lineage>
</organism>
<feature type="non-terminal residue" evidence="2">
    <location>
        <position position="1"/>
    </location>
</feature>